<feature type="region of interest" description="Disordered" evidence="1">
    <location>
        <begin position="1"/>
        <end position="77"/>
    </location>
</feature>
<proteinExistence type="predicted"/>
<feature type="region of interest" description="Disordered" evidence="1">
    <location>
        <begin position="126"/>
        <end position="365"/>
    </location>
</feature>
<sequence>MVNPSNPASDSRHSQHAQNSLFPFQLSPVNSQSTSRNTPIHRNIFPHESEPPRLTRGFSFSRRRDDKARHLVRHSSQGFAVSSTDAFNQNYQPSSHEEDDEYLIEVAKYNSNSDIFAYPVKVQETNAKKPTKQKPTDTLTTPAKKPTTPTKPATTPTKKPTTPTKKPVTPTKTKEVAQTSVQFKRSSHEEKVQLNEEQKRKITRRQTGKLGVKNGKLSQLNFDEDDDEEAEARRGASRETSPRHSFGSDGKDRSKIPRSSFGSEDKDKAKSPRNSFGSEGKGKAKSPRNSGGSGNYKEIESTPLVNTSSLSPPHPQRVSEDKLASDNKNPSKGTETEPPRTLRTPPPPPPTENPEQDEETSSAGGGCNTSAPGCTCGGGQGPNHIQATLLQCYEVPYCNHRKTLADKRQKTNCCQLASNCCNCCCQPSSPTFKVCSCRRCRVYHYCFNVLNRSQIKPEDMYIGLSKYEDLVRQKENNTNDNININLDDNANANDMSCQQNSTGAKNWTNGPPEGYTDSPRDTAQAAQGPFIPPSNRRTSLVDPACCFTTTWQTEYSSQFTDFSDQMRKTRSKYPSYDDNGMGRGRGNGGCCGASPCCGGGGGRQARSSFCYDSRNQTSGCGNYVQMPEEEECHGSRLGGEIQCCVTGNSSCCRPPSYYACQMFENMVSQQNSSNNNNDIMDNDEYNTRRFQTNELVPSCGGGGGTSRPMSHWVAGGGGSGVGGGTCEEDDSLTNFVPKLETLPAAVMKDNFSDIYTAMSGGSSKKRKSSEGSSTKKKKKKTSTTNNSDDHTNTSTEKHKKHKKKEKKPDDGNVPGKNTTTITHPKSKLSITVTTHSGSHASNAAPSQPKTQPVSKTATNDSKTGDVTKPSSEEIGDPVVDKIADDNHHDHDDDEEDHDDEDHDEDQADD</sequence>
<accession>A0ABP1RBP9</accession>
<evidence type="ECO:0000256" key="1">
    <source>
        <dbReference type="SAM" id="MobiDB-lite"/>
    </source>
</evidence>
<feature type="compositionally biased region" description="Acidic residues" evidence="1">
    <location>
        <begin position="891"/>
        <end position="909"/>
    </location>
</feature>
<reference evidence="2 3" key="1">
    <citation type="submission" date="2024-08" db="EMBL/GenBank/DDBJ databases">
        <authorList>
            <person name="Cucini C."/>
            <person name="Frati F."/>
        </authorList>
    </citation>
    <scope>NUCLEOTIDE SEQUENCE [LARGE SCALE GENOMIC DNA]</scope>
</reference>
<feature type="compositionally biased region" description="Basic and acidic residues" evidence="1">
    <location>
        <begin position="878"/>
        <end position="890"/>
    </location>
</feature>
<feature type="compositionally biased region" description="Basic and acidic residues" evidence="1">
    <location>
        <begin position="186"/>
        <end position="200"/>
    </location>
</feature>
<feature type="compositionally biased region" description="Basic and acidic residues" evidence="1">
    <location>
        <begin position="231"/>
        <end position="242"/>
    </location>
</feature>
<feature type="compositionally biased region" description="Low complexity" evidence="1">
    <location>
        <begin position="136"/>
        <end position="171"/>
    </location>
</feature>
<organism evidence="2 3">
    <name type="scientific">Orchesella dallaii</name>
    <dbReference type="NCBI Taxonomy" id="48710"/>
    <lineage>
        <taxon>Eukaryota</taxon>
        <taxon>Metazoa</taxon>
        <taxon>Ecdysozoa</taxon>
        <taxon>Arthropoda</taxon>
        <taxon>Hexapoda</taxon>
        <taxon>Collembola</taxon>
        <taxon>Entomobryomorpha</taxon>
        <taxon>Entomobryoidea</taxon>
        <taxon>Orchesellidae</taxon>
        <taxon>Orchesellinae</taxon>
        <taxon>Orchesella</taxon>
    </lineage>
</organism>
<feature type="compositionally biased region" description="Polar residues" evidence="1">
    <location>
        <begin position="815"/>
        <end position="861"/>
    </location>
</feature>
<evidence type="ECO:0000313" key="2">
    <source>
        <dbReference type="EMBL" id="CAL8125356.1"/>
    </source>
</evidence>
<gene>
    <name evidence="2" type="ORF">ODALV1_LOCUS20939</name>
</gene>
<feature type="compositionally biased region" description="Polar residues" evidence="1">
    <location>
        <begin position="16"/>
        <end position="40"/>
    </location>
</feature>
<evidence type="ECO:0000313" key="3">
    <source>
        <dbReference type="Proteomes" id="UP001642540"/>
    </source>
</evidence>
<dbReference type="Proteomes" id="UP001642540">
    <property type="component" value="Unassembled WGS sequence"/>
</dbReference>
<protein>
    <submittedName>
        <fullName evidence="2">Uncharacterized protein</fullName>
    </submittedName>
</protein>
<name>A0ABP1RBP9_9HEXA</name>
<dbReference type="EMBL" id="CAXLJM020000069">
    <property type="protein sequence ID" value="CAL8125356.1"/>
    <property type="molecule type" value="Genomic_DNA"/>
</dbReference>
<keyword evidence="3" id="KW-1185">Reference proteome</keyword>
<comment type="caution">
    <text evidence="2">The sequence shown here is derived from an EMBL/GenBank/DDBJ whole genome shotgun (WGS) entry which is preliminary data.</text>
</comment>
<feature type="region of interest" description="Disordered" evidence="1">
    <location>
        <begin position="756"/>
        <end position="909"/>
    </location>
</feature>
<feature type="region of interest" description="Disordered" evidence="1">
    <location>
        <begin position="501"/>
        <end position="537"/>
    </location>
</feature>